<reference evidence="2 3" key="1">
    <citation type="submission" date="2019-09" db="EMBL/GenBank/DDBJ databases">
        <title>Nocardioides panacisoli sp. nov., isolated from the soil of a ginseng field.</title>
        <authorList>
            <person name="Cho C."/>
        </authorList>
    </citation>
    <scope>NUCLEOTIDE SEQUENCE [LARGE SCALE GENOMIC DNA]</scope>
    <source>
        <strain evidence="2 3">BN130099</strain>
    </source>
</reference>
<dbReference type="EMBL" id="VUJV01000003">
    <property type="protein sequence ID" value="KAA1419507.1"/>
    <property type="molecule type" value="Genomic_DNA"/>
</dbReference>
<evidence type="ECO:0000313" key="2">
    <source>
        <dbReference type="EMBL" id="KAA1419507.1"/>
    </source>
</evidence>
<protein>
    <submittedName>
        <fullName evidence="2">Uncharacterized protein</fullName>
    </submittedName>
</protein>
<name>A0A5B1LIU1_9ACTN</name>
<sequence length="179" mass="17513">MTFGKVLAGTAVLLIWTGGTAYAAATITGADIVDATIKSVDVGDNSVASVDVLNATLTQADLADGSVGSSEVTDFSLSNADVGVLFAQVSANGNLAGTGGGAVSAISTSPGTYRISFGRPITACAFSVTPGPAGALLDAAPPAIAQVGEQPADPLLVLVLLSDLEGNAINTAFTLVAVC</sequence>
<dbReference type="Proteomes" id="UP000325003">
    <property type="component" value="Unassembled WGS sequence"/>
</dbReference>
<evidence type="ECO:0000256" key="1">
    <source>
        <dbReference type="SAM" id="SignalP"/>
    </source>
</evidence>
<feature type="signal peptide" evidence="1">
    <location>
        <begin position="1"/>
        <end position="23"/>
    </location>
</feature>
<proteinExistence type="predicted"/>
<comment type="caution">
    <text evidence="2">The sequence shown here is derived from an EMBL/GenBank/DDBJ whole genome shotgun (WGS) entry which is preliminary data.</text>
</comment>
<evidence type="ECO:0000313" key="3">
    <source>
        <dbReference type="Proteomes" id="UP000325003"/>
    </source>
</evidence>
<gene>
    <name evidence="2" type="ORF">F0U44_13855</name>
</gene>
<keyword evidence="3" id="KW-1185">Reference proteome</keyword>
<dbReference type="AlphaFoldDB" id="A0A5B1LIU1"/>
<accession>A0A5B1LIU1</accession>
<dbReference type="RefSeq" id="WP_149728841.1">
    <property type="nucleotide sequence ID" value="NZ_VUJV01000003.1"/>
</dbReference>
<feature type="chain" id="PRO_5022927287" evidence="1">
    <location>
        <begin position="24"/>
        <end position="179"/>
    </location>
</feature>
<keyword evidence="1" id="KW-0732">Signal</keyword>
<reference evidence="2 3" key="2">
    <citation type="submission" date="2019-09" db="EMBL/GenBank/DDBJ databases">
        <authorList>
            <person name="Jin C."/>
        </authorList>
    </citation>
    <scope>NUCLEOTIDE SEQUENCE [LARGE SCALE GENOMIC DNA]</scope>
    <source>
        <strain evidence="2 3">BN130099</strain>
    </source>
</reference>
<organism evidence="2 3">
    <name type="scientific">Nocardioides humilatus</name>
    <dbReference type="NCBI Taxonomy" id="2607660"/>
    <lineage>
        <taxon>Bacteria</taxon>
        <taxon>Bacillati</taxon>
        <taxon>Actinomycetota</taxon>
        <taxon>Actinomycetes</taxon>
        <taxon>Propionibacteriales</taxon>
        <taxon>Nocardioidaceae</taxon>
        <taxon>Nocardioides</taxon>
    </lineage>
</organism>